<accession>A0ABQ9MI42</accession>
<dbReference type="InterPro" id="IPR050967">
    <property type="entry name" value="Thiamine_Salvage_TenA"/>
</dbReference>
<dbReference type="PANTHER" id="PTHR43198:SF2">
    <property type="entry name" value="SI:CH1073-67J19.1-RELATED"/>
    <property type="match status" value="1"/>
</dbReference>
<proteinExistence type="predicted"/>
<dbReference type="EMBL" id="JARPOI010000005">
    <property type="protein sequence ID" value="KAJ9179999.1"/>
    <property type="molecule type" value="Genomic_DNA"/>
</dbReference>
<dbReference type="PANTHER" id="PTHR43198">
    <property type="entry name" value="BIFUNCTIONAL TH2 PROTEIN"/>
    <property type="match status" value="1"/>
</dbReference>
<reference evidence="2" key="1">
    <citation type="journal article" date="2023" name="Plant Biotechnol. J.">
        <title>Chromosome-level wild Hevea brasiliensis genome provides new tools for genomic-assisted breeding and valuable loci to elevate rubber yield.</title>
        <authorList>
            <person name="Cheng H."/>
            <person name="Song X."/>
            <person name="Hu Y."/>
            <person name="Wu T."/>
            <person name="Yang Q."/>
            <person name="An Z."/>
            <person name="Feng S."/>
            <person name="Deng Z."/>
            <person name="Wu W."/>
            <person name="Zeng X."/>
            <person name="Tu M."/>
            <person name="Wang X."/>
            <person name="Huang H."/>
        </authorList>
    </citation>
    <scope>NUCLEOTIDE SEQUENCE</scope>
    <source>
        <strain evidence="2">MT/VB/25A 57/8</strain>
    </source>
</reference>
<dbReference type="Proteomes" id="UP001174677">
    <property type="component" value="Chromosome 5"/>
</dbReference>
<keyword evidence="3" id="KW-1185">Reference proteome</keyword>
<dbReference type="InterPro" id="IPR036412">
    <property type="entry name" value="HAD-like_sf"/>
</dbReference>
<dbReference type="InterPro" id="IPR016084">
    <property type="entry name" value="Haem_Oase-like_multi-hlx"/>
</dbReference>
<gene>
    <name evidence="2" type="ORF">P3X46_008308</name>
</gene>
<comment type="caution">
    <text evidence="2">The sequence shown here is derived from an EMBL/GenBank/DDBJ whole genome shotgun (WGS) entry which is preliminary data.</text>
</comment>
<dbReference type="SUPFAM" id="SSF48613">
    <property type="entry name" value="Heme oxygenase-like"/>
    <property type="match status" value="1"/>
</dbReference>
<dbReference type="InterPro" id="IPR023214">
    <property type="entry name" value="HAD_sf"/>
</dbReference>
<name>A0ABQ9MI42_HEVBR</name>
<feature type="domain" description="Thiaminase-2/PQQC" evidence="1">
    <location>
        <begin position="208"/>
        <end position="297"/>
    </location>
</feature>
<dbReference type="SUPFAM" id="SSF56784">
    <property type="entry name" value="HAD-like"/>
    <property type="match status" value="1"/>
</dbReference>
<dbReference type="Pfam" id="PF03070">
    <property type="entry name" value="TENA_THI-4"/>
    <property type="match status" value="2"/>
</dbReference>
<feature type="domain" description="Thiaminase-2/PQQC" evidence="1">
    <location>
        <begin position="91"/>
        <end position="188"/>
    </location>
</feature>
<evidence type="ECO:0000259" key="1">
    <source>
        <dbReference type="Pfam" id="PF03070"/>
    </source>
</evidence>
<dbReference type="InterPro" id="IPR004305">
    <property type="entry name" value="Thiaminase-2/PQQC"/>
</dbReference>
<dbReference type="Gene3D" id="3.40.50.1000">
    <property type="entry name" value="HAD superfamily/HAD-like"/>
    <property type="match status" value="1"/>
</dbReference>
<evidence type="ECO:0000313" key="3">
    <source>
        <dbReference type="Proteomes" id="UP001174677"/>
    </source>
</evidence>
<protein>
    <recommendedName>
        <fullName evidence="1">Thiaminase-2/PQQC domain-containing protein</fullName>
    </recommendedName>
</protein>
<sequence length="619" mass="69258">MRLPFLAPNPSKTPLFHLILLSHSLRSNSINLPRRFSTRRSSLPRMAIPPKLVSSSSSSFPTTARGSSEEGLANKLWIKFRRESIFAMYTPFVVCLAAGNLKIETFRHCISQDFHFLKAFAHAYKLAEECADDDDAKLAITKLRKGVLEELKMHNSFVLVWGIDPSKEETINSATVRYTDFLLATASGKVEGVEGPGKLATPFERTKVAAYTLGAMTPCMRLYAFLAKELQAIVDSEDGSHPYKKWIDNYSSEGIEASALQTEDLLDNLSIPLTSEELDIIEKLYHQAMKLEIEFFNVQPLSQPTVVPLTKEHNPVEDRLVIFSDFDLTCTIFDSSAILAEIAIVTAPKSDQAQPENQIARMSSDELRKAWVLLSGQYTEEYEQCIESILPPEKVEFNYEVLCKALEQLSDFERKANARVVESGVLKGLNLEDIKRAGERLILQDGCTSFFQKIVKNENLNANIHVVSYCWCADLIRSAFSSGGLDVLNIHANEFSFEVSISTGEIIKKVESPRDKVQAFNNILKNYSTDRKNLTVYIGDSVGDLLCMLQADIGIVIGSSLSLRRVGNQFGVSFLPLFPGLVKKQKEYIKESSSTWKGQSGILYTVSSWAEIHAFILGW</sequence>
<organism evidence="2 3">
    <name type="scientific">Hevea brasiliensis</name>
    <name type="common">Para rubber tree</name>
    <name type="synonym">Siphonia brasiliensis</name>
    <dbReference type="NCBI Taxonomy" id="3981"/>
    <lineage>
        <taxon>Eukaryota</taxon>
        <taxon>Viridiplantae</taxon>
        <taxon>Streptophyta</taxon>
        <taxon>Embryophyta</taxon>
        <taxon>Tracheophyta</taxon>
        <taxon>Spermatophyta</taxon>
        <taxon>Magnoliopsida</taxon>
        <taxon>eudicotyledons</taxon>
        <taxon>Gunneridae</taxon>
        <taxon>Pentapetalae</taxon>
        <taxon>rosids</taxon>
        <taxon>fabids</taxon>
        <taxon>Malpighiales</taxon>
        <taxon>Euphorbiaceae</taxon>
        <taxon>Crotonoideae</taxon>
        <taxon>Micrandreae</taxon>
        <taxon>Hevea</taxon>
    </lineage>
</organism>
<dbReference type="CDD" id="cd19368">
    <property type="entry name" value="TenA_C_AtTH2-like"/>
    <property type="match status" value="1"/>
</dbReference>
<dbReference type="Gene3D" id="1.20.910.10">
    <property type="entry name" value="Heme oxygenase-like"/>
    <property type="match status" value="1"/>
</dbReference>
<evidence type="ECO:0000313" key="2">
    <source>
        <dbReference type="EMBL" id="KAJ9179999.1"/>
    </source>
</evidence>